<dbReference type="Pfam" id="PF00732">
    <property type="entry name" value="GMC_oxred_N"/>
    <property type="match status" value="2"/>
</dbReference>
<keyword evidence="3 5" id="KW-0285">Flavoprotein</keyword>
<dbReference type="GeneID" id="106817189"/>
<evidence type="ECO:0000259" key="7">
    <source>
        <dbReference type="PROSITE" id="PS00623"/>
    </source>
</evidence>
<dbReference type="PROSITE" id="PS00623">
    <property type="entry name" value="GMC_OXRED_1"/>
    <property type="match status" value="2"/>
</dbReference>
<dbReference type="PANTHER" id="PTHR11552:SF147">
    <property type="entry name" value="CHOLINE DEHYDROGENASE, MITOCHONDRIAL"/>
    <property type="match status" value="1"/>
</dbReference>
<evidence type="ECO:0000256" key="4">
    <source>
        <dbReference type="ARBA" id="ARBA00022827"/>
    </source>
</evidence>
<evidence type="ECO:0000313" key="8">
    <source>
        <dbReference type="Proteomes" id="UP000695022"/>
    </source>
</evidence>
<dbReference type="InterPro" id="IPR000172">
    <property type="entry name" value="GMC_OxRdtase_N"/>
</dbReference>
<comment type="similarity">
    <text evidence="2 5">Belongs to the GMC oxidoreductase family.</text>
</comment>
<proteinExistence type="inferred from homology"/>
<dbReference type="SUPFAM" id="SSF51905">
    <property type="entry name" value="FAD/NAD(P)-binding domain"/>
    <property type="match status" value="2"/>
</dbReference>
<evidence type="ECO:0000256" key="1">
    <source>
        <dbReference type="ARBA" id="ARBA00001974"/>
    </source>
</evidence>
<feature type="chain" id="PRO_5046883061" evidence="6">
    <location>
        <begin position="21"/>
        <end position="440"/>
    </location>
</feature>
<sequence>MDKGLVSLVVLLAAVMYMRSGQNVTYSVEDPDDVYDYIIGGGGTAGCVLANRLSADPDVKVLLVEAGGLPEGNKDIDRPASYAFLKNTKVDWRYMTVPQKFSCQACEKKQSLWSRGKVLGGSSCINAIVYARGSPEDYNKWEKMGASGWSYENVLPFFKKSENVKIPDLKNSKYHGVRGPLTITQSTYTELGNLFLDAARELGYRVGDINGASPYGGGRTAGCVLANRLSADPDVKVLLVEAGGVPEGNKDIDRPASYAFLKNTKVDWRYMTVPQKFSCQACEKKQSLWSRGKVLGGSSCINAIVYARGSPEDYNKWEKMGASRWSYENVLPYFKKSENVQIPDLKNSKYHGVGGPLTITQSTYTELGNLFLDAARQLGYRVGDINGASPYGVMKAHANIRDGTRAHTAKVYLQPVVGRPNLHVITHAHVTKDDSRMIMK</sequence>
<feature type="domain" description="Glucose-methanol-choline oxidoreductase N-terminal" evidence="7">
    <location>
        <begin position="292"/>
        <end position="315"/>
    </location>
</feature>
<dbReference type="RefSeq" id="XP_014677341.1">
    <property type="nucleotide sequence ID" value="XM_014821855.1"/>
</dbReference>
<dbReference type="InterPro" id="IPR036188">
    <property type="entry name" value="FAD/NAD-bd_sf"/>
</dbReference>
<name>A0ABM1EYS0_PRICU</name>
<keyword evidence="8" id="KW-1185">Reference proteome</keyword>
<evidence type="ECO:0000313" key="9">
    <source>
        <dbReference type="RefSeq" id="XP_014677341.1"/>
    </source>
</evidence>
<feature type="domain" description="Glucose-methanol-choline oxidoreductase N-terminal" evidence="7">
    <location>
        <begin position="116"/>
        <end position="139"/>
    </location>
</feature>
<organism evidence="8 9">
    <name type="scientific">Priapulus caudatus</name>
    <name type="common">Priapulid worm</name>
    <dbReference type="NCBI Taxonomy" id="37621"/>
    <lineage>
        <taxon>Eukaryota</taxon>
        <taxon>Metazoa</taxon>
        <taxon>Ecdysozoa</taxon>
        <taxon>Scalidophora</taxon>
        <taxon>Priapulida</taxon>
        <taxon>Priapulimorpha</taxon>
        <taxon>Priapulimorphida</taxon>
        <taxon>Priapulidae</taxon>
        <taxon>Priapulus</taxon>
    </lineage>
</organism>
<dbReference type="Gene3D" id="3.50.50.60">
    <property type="entry name" value="FAD/NAD(P)-binding domain"/>
    <property type="match status" value="2"/>
</dbReference>
<evidence type="ECO:0000256" key="2">
    <source>
        <dbReference type="ARBA" id="ARBA00010790"/>
    </source>
</evidence>
<protein>
    <submittedName>
        <fullName evidence="9">Glucose dehydrogenase [FAD, quinone]-like</fullName>
    </submittedName>
</protein>
<comment type="cofactor">
    <cofactor evidence="1">
        <name>FAD</name>
        <dbReference type="ChEBI" id="CHEBI:57692"/>
    </cofactor>
</comment>
<keyword evidence="6" id="KW-0732">Signal</keyword>
<keyword evidence="4 5" id="KW-0274">FAD</keyword>
<evidence type="ECO:0000256" key="3">
    <source>
        <dbReference type="ARBA" id="ARBA00022630"/>
    </source>
</evidence>
<reference evidence="9" key="1">
    <citation type="submission" date="2025-08" db="UniProtKB">
        <authorList>
            <consortium name="RefSeq"/>
        </authorList>
    </citation>
    <scope>IDENTIFICATION</scope>
</reference>
<accession>A0ABM1EYS0</accession>
<dbReference type="Proteomes" id="UP000695022">
    <property type="component" value="Unplaced"/>
</dbReference>
<evidence type="ECO:0000256" key="5">
    <source>
        <dbReference type="RuleBase" id="RU003968"/>
    </source>
</evidence>
<dbReference type="PANTHER" id="PTHR11552">
    <property type="entry name" value="GLUCOSE-METHANOL-CHOLINE GMC OXIDOREDUCTASE"/>
    <property type="match status" value="1"/>
</dbReference>
<dbReference type="Gene3D" id="3.30.560.10">
    <property type="entry name" value="Glucose Oxidase, domain 3"/>
    <property type="match status" value="2"/>
</dbReference>
<evidence type="ECO:0000256" key="6">
    <source>
        <dbReference type="SAM" id="SignalP"/>
    </source>
</evidence>
<gene>
    <name evidence="9" type="primary">LOC106817189</name>
</gene>
<dbReference type="InterPro" id="IPR012132">
    <property type="entry name" value="GMC_OxRdtase"/>
</dbReference>
<feature type="signal peptide" evidence="6">
    <location>
        <begin position="1"/>
        <end position="20"/>
    </location>
</feature>